<protein>
    <submittedName>
        <fullName evidence="4">Uncharacterized protein</fullName>
    </submittedName>
</protein>
<evidence type="ECO:0000259" key="3">
    <source>
        <dbReference type="PROSITE" id="PS51840"/>
    </source>
</evidence>
<dbReference type="GeneID" id="14886944"/>
<dbReference type="KEGG" id="eiv:EIN_419420"/>
<gene>
    <name evidence="4" type="ORF">EIN_419420</name>
</gene>
<evidence type="ECO:0000313" key="4">
    <source>
        <dbReference type="EMBL" id="ELP88013.1"/>
    </source>
</evidence>
<dbReference type="OrthoDB" id="30369at2759"/>
<name>A0A0A1U1V0_ENTIV</name>
<dbReference type="InterPro" id="IPR002710">
    <property type="entry name" value="Dilute_dom"/>
</dbReference>
<feature type="domain" description="Dilute" evidence="2">
    <location>
        <begin position="616"/>
        <end position="791"/>
    </location>
</feature>
<feature type="compositionally biased region" description="Basic and acidic residues" evidence="1">
    <location>
        <begin position="338"/>
        <end position="348"/>
    </location>
</feature>
<dbReference type="PROSITE" id="PS51126">
    <property type="entry name" value="DILUTE"/>
    <property type="match status" value="1"/>
</dbReference>
<evidence type="ECO:0000259" key="2">
    <source>
        <dbReference type="PROSITE" id="PS51126"/>
    </source>
</evidence>
<dbReference type="Proteomes" id="UP000014680">
    <property type="component" value="Unassembled WGS sequence"/>
</dbReference>
<feature type="domain" description="C2 NT-type" evidence="3">
    <location>
        <begin position="1"/>
        <end position="142"/>
    </location>
</feature>
<feature type="region of interest" description="Disordered" evidence="1">
    <location>
        <begin position="336"/>
        <end position="381"/>
    </location>
</feature>
<evidence type="ECO:0000313" key="5">
    <source>
        <dbReference type="Proteomes" id="UP000014680"/>
    </source>
</evidence>
<reference evidence="4 5" key="1">
    <citation type="submission" date="2012-10" db="EMBL/GenBank/DDBJ databases">
        <authorList>
            <person name="Zafar N."/>
            <person name="Inman J."/>
            <person name="Hall N."/>
            <person name="Lorenzi H."/>
            <person name="Caler E."/>
        </authorList>
    </citation>
    <scope>NUCLEOTIDE SEQUENCE [LARGE SCALE GENOMIC DNA]</scope>
    <source>
        <strain evidence="4 5">IP1</strain>
    </source>
</reference>
<dbReference type="EMBL" id="KB206772">
    <property type="protein sequence ID" value="ELP88013.1"/>
    <property type="molecule type" value="Genomic_DNA"/>
</dbReference>
<dbReference type="RefSeq" id="XP_004254784.1">
    <property type="nucleotide sequence ID" value="XM_004254736.1"/>
</dbReference>
<dbReference type="AlphaFoldDB" id="A0A0A1U1V0"/>
<feature type="compositionally biased region" description="Basic and acidic residues" evidence="1">
    <location>
        <begin position="179"/>
        <end position="255"/>
    </location>
</feature>
<feature type="region of interest" description="Disordered" evidence="1">
    <location>
        <begin position="179"/>
        <end position="278"/>
    </location>
</feature>
<dbReference type="InterPro" id="IPR019448">
    <property type="entry name" value="NT-C2"/>
</dbReference>
<dbReference type="OMA" id="GEMMENT"/>
<sequence>MKSLLKKNIKQKYVVEIIQASGLKLADNTEVFAKWRRGEKKENHGSLEKGKVHGGVLLYSPAVSIPINCTLFLKKNGYEEKGLELSIWTSTDKPKEICKGVIDLAKFADLNGEKKDCQVDMKGKGQTPKMNITISSGVGVEGGSEDETEVLQIHKDPAQTNMDVHDLLIKEVSKSNHEVKKEKVIKDDISEKEESPDPEKAKERAEKERLEREKEDKEEQELLERQMKQKENKEKEDEAARKKAEEDAKKSEEKPTIFSSVGIKIKGKKEKDSKKKYTQDDIDKAVEKALKEKKAKHKVKKEAMQKQIEKLKQDAAKEKETAIAAKETEVAALTQKVAETEKSKEEVSNKLNASEEENKKKAEELDKTKKDVEEKEKANEELKAKVDETEKAKVAVAAELATSAALVVELKNNNTKKDEEIEELNKKMKAVEESASQGSEELLKQKNEEIAKIKAESLALSQEIEVLKSSQSEKTKEIELENKNSELTTANETLKKQNKDFEAEIMTLKTQKPEEAAPSTVELLVNIYHKNISESEKLTKHIVEEIIGDKTKEISELDELKVLGDSLETSLSLLQSLALLTKQEKVVPVQRDGSLKLQLQDLYVSLFLKTVQYSMEKVNGMIEGMMFDNQCFEKRQAAEFEQVSAEFIPKHLMSLLGKYKKANLNEKLVDQLMVHCVRFVSIKIIELLVQNDTVTYFKGLQLKFFFSILDGEMMENTTLKGYRKWFSSGIDTASLLLIGVSKDKFDYNELKDTLPNISGSIMHAILVKYKADKKTPVDQSILDKIDKTDKPFPKSLEIVY</sequence>
<dbReference type="Pfam" id="PF10358">
    <property type="entry name" value="NT-C2"/>
    <property type="match status" value="1"/>
</dbReference>
<keyword evidence="5" id="KW-1185">Reference proteome</keyword>
<dbReference type="PROSITE" id="PS51840">
    <property type="entry name" value="C2_NT"/>
    <property type="match status" value="1"/>
</dbReference>
<feature type="compositionally biased region" description="Basic and acidic residues" evidence="1">
    <location>
        <begin position="356"/>
        <end position="381"/>
    </location>
</feature>
<evidence type="ECO:0000256" key="1">
    <source>
        <dbReference type="SAM" id="MobiDB-lite"/>
    </source>
</evidence>
<organism evidence="4 5">
    <name type="scientific">Entamoeba invadens IP1</name>
    <dbReference type="NCBI Taxonomy" id="370355"/>
    <lineage>
        <taxon>Eukaryota</taxon>
        <taxon>Amoebozoa</taxon>
        <taxon>Evosea</taxon>
        <taxon>Archamoebae</taxon>
        <taxon>Mastigamoebida</taxon>
        <taxon>Entamoebidae</taxon>
        <taxon>Entamoeba</taxon>
    </lineage>
</organism>
<feature type="compositionally biased region" description="Basic and acidic residues" evidence="1">
    <location>
        <begin position="269"/>
        <end position="278"/>
    </location>
</feature>
<dbReference type="VEuPathDB" id="AmoebaDB:EIN_419420"/>
<accession>A0A0A1U1V0</accession>
<proteinExistence type="predicted"/>